<organism evidence="3 4">
    <name type="scientific">Stentor coeruleus</name>
    <dbReference type="NCBI Taxonomy" id="5963"/>
    <lineage>
        <taxon>Eukaryota</taxon>
        <taxon>Sar</taxon>
        <taxon>Alveolata</taxon>
        <taxon>Ciliophora</taxon>
        <taxon>Postciliodesmatophora</taxon>
        <taxon>Heterotrichea</taxon>
        <taxon>Heterotrichida</taxon>
        <taxon>Stentoridae</taxon>
        <taxon>Stentor</taxon>
    </lineage>
</organism>
<dbReference type="Proteomes" id="UP000187209">
    <property type="component" value="Unassembled WGS sequence"/>
</dbReference>
<keyword evidence="4" id="KW-1185">Reference proteome</keyword>
<keyword evidence="1" id="KW-0812">Transmembrane</keyword>
<feature type="transmembrane region" description="Helical" evidence="1">
    <location>
        <begin position="1347"/>
        <end position="1367"/>
    </location>
</feature>
<evidence type="ECO:0008006" key="5">
    <source>
        <dbReference type="Google" id="ProtNLM"/>
    </source>
</evidence>
<accession>A0A1R2BL44</accession>
<keyword evidence="1" id="KW-1133">Transmembrane helix</keyword>
<gene>
    <name evidence="3" type="ORF">SteCoe_22943</name>
</gene>
<evidence type="ECO:0000313" key="3">
    <source>
        <dbReference type="EMBL" id="OMJ77466.1"/>
    </source>
</evidence>
<dbReference type="EMBL" id="MPUH01000574">
    <property type="protein sequence ID" value="OMJ77466.1"/>
    <property type="molecule type" value="Genomic_DNA"/>
</dbReference>
<feature type="signal peptide" evidence="2">
    <location>
        <begin position="1"/>
        <end position="16"/>
    </location>
</feature>
<evidence type="ECO:0000313" key="4">
    <source>
        <dbReference type="Proteomes" id="UP000187209"/>
    </source>
</evidence>
<feature type="chain" id="PRO_5012006103" description="IgGFc-binding protein N-terminal domain-containing protein" evidence="2">
    <location>
        <begin position="17"/>
        <end position="1397"/>
    </location>
</feature>
<comment type="caution">
    <text evidence="3">The sequence shown here is derived from an EMBL/GenBank/DDBJ whole genome shotgun (WGS) entry which is preliminary data.</text>
</comment>
<keyword evidence="2" id="KW-0732">Signal</keyword>
<sequence length="1397" mass="160496">MKTILILLLSFYLASSSISVLKELNQNYLLDSDEYVTIQFYNYFSAPVLVYDISPKTSSMLLMNSSLSIGSSTTLNSVFPAPNFIELLQPVCQLDDNHCQKYIHASNDTLYYYDTINPSEKNPIIKFDGEILQYSLVRKFQKEFFIVIFKGENCIKMGTTSQVYNNTANSFDFSKINIIDIGEPFPLLQPYSVSLSKGSIINEIIVTGFSDDKWYIILISIQDDKNMIMISNVTISGDKFDPPMFCITIEYNHYVYIPNLKLVIEILSQNNIITVNNSLYINKNSLNVTSMQPSHNFTSLLLGTDCGFLALSLDFEKSYYQNVRNSSCSMYIYPYLNHNYFIGATDDGKLFLSITELDNIFTLLGVYELNLTTKNFSWIIDVDYDGDEYLIINNGNALEKKKINLVGAYMNFTCDDNDTNYTLTVYNKDNKDDMLVKSFRVTKLIDLKNIYTVEQDNQFLVSFYNLKGYVEVNLYNFFMGSNVLLKSCEISDINPEIDAEIYSLSTNKPICSNSQESPEELHSPESLCISNATTLDQFDLLNAKILTTSNLTYIYNSTGYFVYKSEMLSSYEKFINYSVIEMIQCGSGLFIVLEKEEDTFIQYSTNLDNFNFDYTINVSSCQNPQCSSKYFVCKNSTGLIVFSYDIINKPNLHMIYYLYVYENNAFKIYNDYALYDNYIAAIIDYQTLLLYDLENIPVGGNNSSYSMTLNEDAYKIYADSNYYYIISKDYDMWVYSNNLIYEKRINLGFFTDITIFESLVFAYDNEFLTIVNVSMPVVSSKVFTTSLKLFTSLGITNYNTQSVKLSYINNDTLFEQYLYLKCKAFNITFTIKSNSFSLSEIFYQANLSLNVINNFKQESQIITSISLFINGQSIYVNNNTIDYIQNNLMEVTCGSEEIIPLDEIFWGQNLSVSLSNNVTGVKINQRFSLINDDPFKNYTYSAFMPVKDLSIYIATNSCNVYIINEKLQVITSMELDDPSFKNCLCTDIGNLHQDNKSLMFVIGCQFKTYRNIPYVTTSQINMPENSLIFIQYENDMLYELEVFSMLYFPSSFKEVVTNDGDFMIATIDIYDDATDDSYYANHLQIVYGNISLSNICMVNLTINELQDYLVTRYYFADLDGLYDPNFDEFYFYLAEIYSGLIILTIPKDGIARITNVSLDSVAVATVRCGKELYVSFLNSTIYKYHLESWDKPVFYSTTFPYLSNFVVTPGSLWCSDPNYAKYLLFLMQQPDPTINSDTYLLVIDNSASELASTVTAYFLYNGLMGIYAYFYNLNTIVVVTPQSLSKYSLNDYVITIAPNNNCNSDRTVRFNLTACSDWVNNSDVSFLLKIKDNYSPGNVSFEDIPNWGWVLIALGMIIVTIVAVKISKKFWKCKSKRKNGMRQRLFNYDIIESEINK</sequence>
<evidence type="ECO:0000256" key="1">
    <source>
        <dbReference type="SAM" id="Phobius"/>
    </source>
</evidence>
<proteinExistence type="predicted"/>
<protein>
    <recommendedName>
        <fullName evidence="5">IgGFc-binding protein N-terminal domain-containing protein</fullName>
    </recommendedName>
</protein>
<reference evidence="3 4" key="1">
    <citation type="submission" date="2016-11" db="EMBL/GenBank/DDBJ databases">
        <title>The macronuclear genome of Stentor coeruleus: a giant cell with tiny introns.</title>
        <authorList>
            <person name="Slabodnick M."/>
            <person name="Ruby J.G."/>
            <person name="Reiff S.B."/>
            <person name="Swart E.C."/>
            <person name="Gosai S."/>
            <person name="Prabakaran S."/>
            <person name="Witkowska E."/>
            <person name="Larue G.E."/>
            <person name="Fisher S."/>
            <person name="Freeman R.M."/>
            <person name="Gunawardena J."/>
            <person name="Chu W."/>
            <person name="Stover N.A."/>
            <person name="Gregory B.D."/>
            <person name="Nowacki M."/>
            <person name="Derisi J."/>
            <person name="Roy S.W."/>
            <person name="Marshall W.F."/>
            <person name="Sood P."/>
        </authorList>
    </citation>
    <scope>NUCLEOTIDE SEQUENCE [LARGE SCALE GENOMIC DNA]</scope>
    <source>
        <strain evidence="3">WM001</strain>
    </source>
</reference>
<evidence type="ECO:0000256" key="2">
    <source>
        <dbReference type="SAM" id="SignalP"/>
    </source>
</evidence>
<keyword evidence="1" id="KW-0472">Membrane</keyword>
<name>A0A1R2BL44_9CILI</name>